<organism evidence="1 2">
    <name type="scientific">Microcoleus asticus IPMA8</name>
    <dbReference type="NCBI Taxonomy" id="2563858"/>
    <lineage>
        <taxon>Bacteria</taxon>
        <taxon>Bacillati</taxon>
        <taxon>Cyanobacteriota</taxon>
        <taxon>Cyanophyceae</taxon>
        <taxon>Oscillatoriophycideae</taxon>
        <taxon>Oscillatoriales</taxon>
        <taxon>Microcoleaceae</taxon>
        <taxon>Microcoleus</taxon>
        <taxon>Microcoleus asticus</taxon>
    </lineage>
</organism>
<name>A0ABX2D1X6_9CYAN</name>
<reference evidence="1 2" key="1">
    <citation type="journal article" date="2020" name="Sci. Rep.">
        <title>A novel cyanobacterial geosmin producer, revising GeoA distribution and dispersion patterns in Bacteria.</title>
        <authorList>
            <person name="Churro C."/>
            <person name="Semedo-Aguiar A.P."/>
            <person name="Silva A.D."/>
            <person name="Pereira-Leal J.B."/>
            <person name="Leite R.B."/>
        </authorList>
    </citation>
    <scope>NUCLEOTIDE SEQUENCE [LARGE SCALE GENOMIC DNA]</scope>
    <source>
        <strain evidence="1 2">IPMA8</strain>
    </source>
</reference>
<keyword evidence="2" id="KW-1185">Reference proteome</keyword>
<protein>
    <submittedName>
        <fullName evidence="1">Uncharacterized protein</fullName>
    </submittedName>
</protein>
<sequence>MSNYELYRKFLYNILNNDFLRIVPTYFFHRNLLYNTPNHDVIQISSLAMTSTPPKKLLDLAGFDL</sequence>
<comment type="caution">
    <text evidence="1">The sequence shown here is derived from an EMBL/GenBank/DDBJ whole genome shotgun (WGS) entry which is preliminary data.</text>
</comment>
<dbReference type="EMBL" id="SRRZ01000061">
    <property type="protein sequence ID" value="NQE35675.1"/>
    <property type="molecule type" value="Genomic_DNA"/>
</dbReference>
<evidence type="ECO:0000313" key="2">
    <source>
        <dbReference type="Proteomes" id="UP000702425"/>
    </source>
</evidence>
<accession>A0ABX2D1X6</accession>
<gene>
    <name evidence="1" type="ORF">E5S67_03410</name>
</gene>
<evidence type="ECO:0000313" key="1">
    <source>
        <dbReference type="EMBL" id="NQE35675.1"/>
    </source>
</evidence>
<dbReference type="Proteomes" id="UP000702425">
    <property type="component" value="Unassembled WGS sequence"/>
</dbReference>
<proteinExistence type="predicted"/>